<gene>
    <name evidence="1" type="ORF">MML48_9g00009024</name>
</gene>
<dbReference type="EMBL" id="CM043023">
    <property type="protein sequence ID" value="KAI4455073.1"/>
    <property type="molecule type" value="Genomic_DNA"/>
</dbReference>
<protein>
    <submittedName>
        <fullName evidence="1">Zinc finger fyve domain-containing protein</fullName>
    </submittedName>
</protein>
<organism evidence="1 2">
    <name type="scientific">Holotrichia oblita</name>
    <name type="common">Chafer beetle</name>
    <dbReference type="NCBI Taxonomy" id="644536"/>
    <lineage>
        <taxon>Eukaryota</taxon>
        <taxon>Metazoa</taxon>
        <taxon>Ecdysozoa</taxon>
        <taxon>Arthropoda</taxon>
        <taxon>Hexapoda</taxon>
        <taxon>Insecta</taxon>
        <taxon>Pterygota</taxon>
        <taxon>Neoptera</taxon>
        <taxon>Endopterygota</taxon>
        <taxon>Coleoptera</taxon>
        <taxon>Polyphaga</taxon>
        <taxon>Scarabaeiformia</taxon>
        <taxon>Scarabaeidae</taxon>
        <taxon>Melolonthinae</taxon>
        <taxon>Holotrichia</taxon>
    </lineage>
</organism>
<sequence length="1457" mass="161931">MDKYTVDLDQVLNDFEYSELTTDNYAGSNTYHHPPGSSNYASSSKSKTADVKHSITNVFHSLNEYLNTDISSSTPKVQLLDTKENYFISNDNNNTSFLQNNSKKVNTTEDISDKLNSDGDKIDRDEEDRVATLLDLKLTEDGHKVDVTEEKGCNDIENLLDLENDIVNNVDASLSVDEVVISNKNNLLDVNNTNASSKDILGQKEAVDNVKEEVRDDSLQVVKIDDRDKENVIKPQILDETIRNGTEVKVEEIICEVAEIAHEKSINEESQKLNVKEVVSFEDGLDIDDAALNQYLDELEEEYQETTVEDEGEKVEAKIVVTEEEIVKAPVKVEDIELEKDVVENVPVVKEIEDTPIKESVVPSVNVSESVTVDEMPKEIEISEEIDQKDTESVSSMERPKMLELSVNSVDEAPKREINLIGNPGSTPYNNVYISKELQTTSTQKAQEKESSSQDESETSPSVSPTFSEASTEVLTDSTETESEDDDEKTDLHAQRQKEEAAAKKAQIEGAGVSTKPAENSSITNQKQSNAEEVGDASAQNTQQGLAEVLPVETSSEDALPNQTNQDNIVGFWLGKEAPLWIPDSDALSCLHCDARFTVIKRRHHCRACGLVLCSKCCNLKYRLEYLDAEARVCSKCYAILNMDTNSSSGSEASQTNSPNRQPNPNNPMEYCSVVPPMQQVGALAQNPPTVMVPVGVLKRKGSAKGKSNKSVMFCDGIRPGSDLTKLDTDFNYNSQSGGSSTSTSTSTLTKKPVQVTASKTNRNVPMIDPQTKSFIPSGNDCLPPTVTVFKSDITYIECINGENIVETLKCEKLTFALQRNLHVHVKIINMDCCINKKAWCFSTEGLISVGQDEIVYVIELMEDEKSVPVDVFHHINSIYNDAVKGTTVTEMGLSLHNNPNFLGFKNHAGFLYIRPSFQCLQNLIRPSEPYLVGLLIHRWETPWAKIFPLRLVLRLGAEYRYYPSPIISTRHRDSVFVEIGHTIINILADFRNFSYTLPNIKGLTIHMEDKNTTVTIPENRYDQVMKSINDSSDHTLAFGGNFSAKADSHLVCVQDTQASSENSYTTHAINILNKPRKVTGASFIVFNGALKTSSGLTAKSSIIEDGLMIQIPSENLSSLKESLRNMKNFTIQCGCINAPSDETVNIVWGEPDANFNIGVTSPIDNESLSGVPSIRVHNGKDFICNSGNRLIRWTEVFILQNTDEQSKQSKDPIDISKISESISKATCQALVKYLDLLTSNNFYKIGIRTMLHVENVSYSAGSNNIKLPPIYMKNLDNELIPILHRITSNNLGDNAITLELIFRILNTVTSPIDNESLSGVPSIRVHNGKDFICNSGNRLIRWTEVFILQNTDEQSKQSKDPIDISKISESISKATCQALVKYLDLLTSNNFYKIGIRTMLHVENVSYSAGSNNIKLPPIYMKNLDNELIPILHRITSNNLGDNAITLELIFRILNT</sequence>
<accession>A0ACB9SJU2</accession>
<evidence type="ECO:0000313" key="2">
    <source>
        <dbReference type="Proteomes" id="UP001056778"/>
    </source>
</evidence>
<dbReference type="Proteomes" id="UP001056778">
    <property type="component" value="Chromosome 9"/>
</dbReference>
<proteinExistence type="predicted"/>
<comment type="caution">
    <text evidence="1">The sequence shown here is derived from an EMBL/GenBank/DDBJ whole genome shotgun (WGS) entry which is preliminary data.</text>
</comment>
<keyword evidence="2" id="KW-1185">Reference proteome</keyword>
<evidence type="ECO:0000313" key="1">
    <source>
        <dbReference type="EMBL" id="KAI4455073.1"/>
    </source>
</evidence>
<name>A0ACB9SJU2_HOLOL</name>
<reference evidence="1" key="1">
    <citation type="submission" date="2022-04" db="EMBL/GenBank/DDBJ databases">
        <title>Chromosome-scale genome assembly of Holotrichia oblita Faldermann.</title>
        <authorList>
            <person name="Rongchong L."/>
        </authorList>
    </citation>
    <scope>NUCLEOTIDE SEQUENCE</scope>
    <source>
        <strain evidence="1">81SQS9</strain>
    </source>
</reference>